<evidence type="ECO:0000256" key="2">
    <source>
        <dbReference type="ARBA" id="ARBA00009165"/>
    </source>
</evidence>
<keyword evidence="9 10" id="KW-0472">Membrane</keyword>
<evidence type="ECO:0000256" key="3">
    <source>
        <dbReference type="ARBA" id="ARBA00018997"/>
    </source>
</evidence>
<dbReference type="PANTHER" id="PTHR36844">
    <property type="entry name" value="PROTEASE PRSW"/>
    <property type="match status" value="1"/>
</dbReference>
<keyword evidence="8 10" id="KW-1133">Transmembrane helix</keyword>
<dbReference type="HOGENOM" id="CLU_081250_1_0_9"/>
<evidence type="ECO:0000313" key="11">
    <source>
        <dbReference type="EMBL" id="AFS79193.1"/>
    </source>
</evidence>
<keyword evidence="12" id="KW-1185">Reference proteome</keyword>
<dbReference type="GO" id="GO:0006508">
    <property type="term" value="P:proteolysis"/>
    <property type="evidence" value="ECO:0007669"/>
    <property type="project" value="UniProtKB-KW"/>
</dbReference>
<evidence type="ECO:0000256" key="1">
    <source>
        <dbReference type="ARBA" id="ARBA00004651"/>
    </source>
</evidence>
<evidence type="ECO:0000256" key="5">
    <source>
        <dbReference type="ARBA" id="ARBA00022670"/>
    </source>
</evidence>
<evidence type="ECO:0000256" key="9">
    <source>
        <dbReference type="ARBA" id="ARBA00023136"/>
    </source>
</evidence>
<dbReference type="eggNOG" id="COG2339">
    <property type="taxonomic scope" value="Bacteria"/>
</dbReference>
<name>K0AZG9_GOTA9</name>
<keyword evidence="6 10" id="KW-0812">Transmembrane</keyword>
<dbReference type="InterPro" id="IPR023596">
    <property type="entry name" value="Peptidase_PrsW_arch/bac"/>
</dbReference>
<proteinExistence type="inferred from homology"/>
<evidence type="ECO:0000256" key="8">
    <source>
        <dbReference type="ARBA" id="ARBA00022989"/>
    </source>
</evidence>
<comment type="similarity">
    <text evidence="2">Belongs to the protease PrsW family.</text>
</comment>
<feature type="transmembrane region" description="Helical" evidence="10">
    <location>
        <begin position="60"/>
        <end position="85"/>
    </location>
</feature>
<dbReference type="Pfam" id="PF13367">
    <property type="entry name" value="PrsW-protease"/>
    <property type="match status" value="1"/>
</dbReference>
<keyword evidence="4" id="KW-1003">Cell membrane</keyword>
<feature type="transmembrane region" description="Helical" evidence="10">
    <location>
        <begin position="134"/>
        <end position="159"/>
    </location>
</feature>
<dbReference type="RefSeq" id="WP_014968329.1">
    <property type="nucleotide sequence ID" value="NC_018664.1"/>
</dbReference>
<evidence type="ECO:0000256" key="7">
    <source>
        <dbReference type="ARBA" id="ARBA00022801"/>
    </source>
</evidence>
<keyword evidence="5 11" id="KW-0645">Protease</keyword>
<dbReference type="OrthoDB" id="5504276at2"/>
<accession>K0AZG9</accession>
<dbReference type="GO" id="GO:0008233">
    <property type="term" value="F:peptidase activity"/>
    <property type="evidence" value="ECO:0007669"/>
    <property type="project" value="UniProtKB-KW"/>
</dbReference>
<dbReference type="GO" id="GO:0005886">
    <property type="term" value="C:plasma membrane"/>
    <property type="evidence" value="ECO:0007669"/>
    <property type="project" value="UniProtKB-SubCell"/>
</dbReference>
<evidence type="ECO:0000256" key="10">
    <source>
        <dbReference type="SAM" id="Phobius"/>
    </source>
</evidence>
<dbReference type="InterPro" id="IPR026898">
    <property type="entry name" value="PrsW"/>
</dbReference>
<dbReference type="PANTHER" id="PTHR36844:SF1">
    <property type="entry name" value="PROTEASE PRSW"/>
    <property type="match status" value="1"/>
</dbReference>
<dbReference type="PATRIC" id="fig|1128398.3.peg.2262"/>
<protein>
    <recommendedName>
        <fullName evidence="3">Protease PrsW</fullName>
    </recommendedName>
</protein>
<sequence>MNILISKLLLIAIAPAISIAIVVYISDKYEKEPIHLLIKTFILGALSVIPTLIVERALTIFNIFPGLIGVFYTSFIVAGFTEEFFKRSVIVNFIYKNKNYNERLDGIVYSIFSALGFATIENIMYVVFRFNYNAYVGLYRGILSVPAHCIFAVSMGYYLSLAKYSKDEVKKRSYLRKSLYIPVILHGIFDFILMSNVPLYSILFIPYAIYLWRSNQKRIDRYILESKNNNEDK</sequence>
<feature type="transmembrane region" description="Helical" evidence="10">
    <location>
        <begin position="179"/>
        <end position="212"/>
    </location>
</feature>
<evidence type="ECO:0000313" key="12">
    <source>
        <dbReference type="Proteomes" id="UP000006094"/>
    </source>
</evidence>
<comment type="subcellular location">
    <subcellularLocation>
        <location evidence="1">Cell membrane</location>
        <topology evidence="1">Multi-pass membrane protein</topology>
    </subcellularLocation>
</comment>
<evidence type="ECO:0000256" key="6">
    <source>
        <dbReference type="ARBA" id="ARBA00022692"/>
    </source>
</evidence>
<feature type="transmembrane region" description="Helical" evidence="10">
    <location>
        <begin position="6"/>
        <end position="24"/>
    </location>
</feature>
<dbReference type="AlphaFoldDB" id="K0AZG9"/>
<dbReference type="STRING" id="1128398.Curi_c21900"/>
<feature type="transmembrane region" description="Helical" evidence="10">
    <location>
        <begin position="106"/>
        <end position="128"/>
    </location>
</feature>
<organism evidence="11 12">
    <name type="scientific">Gottschalkia acidurici (strain ATCC 7906 / DSM 604 / BCRC 14475 / CIP 104303 / KCTC 5404 / NCIMB 10678 / 9a)</name>
    <name type="common">Clostridium acidurici</name>
    <dbReference type="NCBI Taxonomy" id="1128398"/>
    <lineage>
        <taxon>Bacteria</taxon>
        <taxon>Bacillati</taxon>
        <taxon>Bacillota</taxon>
        <taxon>Tissierellia</taxon>
        <taxon>Tissierellales</taxon>
        <taxon>Gottschalkiaceae</taxon>
        <taxon>Gottschalkia</taxon>
    </lineage>
</organism>
<dbReference type="EMBL" id="CP003326">
    <property type="protein sequence ID" value="AFS79193.1"/>
    <property type="molecule type" value="Genomic_DNA"/>
</dbReference>
<reference evidence="11 12" key="1">
    <citation type="journal article" date="2012" name="PLoS ONE">
        <title>The purine-utilizing bacterium Clostridium acidurici 9a: a genome-guided metabolic reconsideration.</title>
        <authorList>
            <person name="Hartwich K."/>
            <person name="Poehlein A."/>
            <person name="Daniel R."/>
        </authorList>
    </citation>
    <scope>NUCLEOTIDE SEQUENCE [LARGE SCALE GENOMIC DNA]</scope>
    <source>
        <strain evidence="12">ATCC 7906 / DSM 604 / BCRC 14475 / CIP 104303 / KCTC 5404 / NCIMB 10678 / 9a</strain>
    </source>
</reference>
<keyword evidence="7 11" id="KW-0378">Hydrolase</keyword>
<feature type="transmembrane region" description="Helical" evidence="10">
    <location>
        <begin position="36"/>
        <end position="54"/>
    </location>
</feature>
<gene>
    <name evidence="11" type="primary">prsW</name>
    <name evidence="11" type="ordered locus">Curi_c21900</name>
</gene>
<dbReference type="Proteomes" id="UP000006094">
    <property type="component" value="Chromosome"/>
</dbReference>
<evidence type="ECO:0000256" key="4">
    <source>
        <dbReference type="ARBA" id="ARBA00022475"/>
    </source>
</evidence>
<dbReference type="KEGG" id="cad:Curi_c21900"/>
<dbReference type="PIRSF" id="PIRSF016933">
    <property type="entry name" value="PrsW"/>
    <property type="match status" value="1"/>
</dbReference>